<dbReference type="FunFam" id="2.30.280.10:FF:000003">
    <property type="entry name" value="Histone-lysine N-methyltransferase, H3 lysine-9 specific SUVH5"/>
    <property type="match status" value="1"/>
</dbReference>
<evidence type="ECO:0000256" key="2">
    <source>
        <dbReference type="ARBA" id="ARBA00022454"/>
    </source>
</evidence>
<dbReference type="PANTHER" id="PTHR45660:SF73">
    <property type="entry name" value="HISTONE-LYSINE N-METHYLTRANSFERASE, H3 LYSINE-9 SPECIFIC SUVH1"/>
    <property type="match status" value="1"/>
</dbReference>
<feature type="domain" description="Post-SET" evidence="13">
    <location>
        <begin position="781"/>
        <end position="797"/>
    </location>
</feature>
<evidence type="ECO:0000259" key="13">
    <source>
        <dbReference type="PROSITE" id="PS50868"/>
    </source>
</evidence>
<dbReference type="Gramene" id="arahy.Tifrunner.gnm2.ann2.Ah08g285000.1">
    <property type="protein sequence ID" value="arahy.Tifrunner.gnm2.ann2.Ah08g285000.1-CDS-1"/>
    <property type="gene ID" value="arahy.Tifrunner.gnm2.ann2.Ah08g285000"/>
</dbReference>
<dbReference type="STRING" id="3818.A0A445BZS5"/>
<evidence type="ECO:0000256" key="4">
    <source>
        <dbReference type="ARBA" id="ARBA00022679"/>
    </source>
</evidence>
<feature type="domain" description="YDG" evidence="14">
    <location>
        <begin position="334"/>
        <end position="481"/>
    </location>
</feature>
<comment type="caution">
    <text evidence="15">The sequence shown here is derived from an EMBL/GenBank/DDBJ whole genome shotgun (WGS) entry which is preliminary data.</text>
</comment>
<dbReference type="InterPro" id="IPR025794">
    <property type="entry name" value="H3-K9-MeTrfase_plant"/>
</dbReference>
<name>A0A445BZS5_ARAHY</name>
<evidence type="ECO:0000259" key="14">
    <source>
        <dbReference type="PROSITE" id="PS51015"/>
    </source>
</evidence>
<comment type="subcellular location">
    <subcellularLocation>
        <location evidence="1">Chromosome</location>
        <location evidence="1">Centromere</location>
    </subcellularLocation>
    <subcellularLocation>
        <location evidence="9">Nucleus</location>
    </subcellularLocation>
</comment>
<dbReference type="InterPro" id="IPR001214">
    <property type="entry name" value="SET_dom"/>
</dbReference>
<dbReference type="Pfam" id="PF02182">
    <property type="entry name" value="SAD_SRA"/>
    <property type="match status" value="1"/>
</dbReference>
<dbReference type="GO" id="GO:0000775">
    <property type="term" value="C:chromosome, centromeric region"/>
    <property type="evidence" value="ECO:0007669"/>
    <property type="project" value="UniProtKB-SubCell"/>
</dbReference>
<dbReference type="InterPro" id="IPR007728">
    <property type="entry name" value="Pre-SET_dom"/>
</dbReference>
<dbReference type="OrthoDB" id="5792673at2759"/>
<dbReference type="PROSITE" id="PS51575">
    <property type="entry name" value="SAM_MT43_SUVAR39_2"/>
    <property type="match status" value="1"/>
</dbReference>
<dbReference type="GO" id="GO:0032259">
    <property type="term" value="P:methylation"/>
    <property type="evidence" value="ECO:0007669"/>
    <property type="project" value="UniProtKB-KW"/>
</dbReference>
<dbReference type="SUPFAM" id="SSF82199">
    <property type="entry name" value="SET domain"/>
    <property type="match status" value="1"/>
</dbReference>
<dbReference type="GO" id="GO:0003690">
    <property type="term" value="F:double-stranded DNA binding"/>
    <property type="evidence" value="ECO:0007669"/>
    <property type="project" value="TreeGrafter"/>
</dbReference>
<dbReference type="SMART" id="SM00468">
    <property type="entry name" value="PreSET"/>
    <property type="match status" value="1"/>
</dbReference>
<dbReference type="InterPro" id="IPR051357">
    <property type="entry name" value="H3K9_HMTase_SUVAR3-9"/>
</dbReference>
<dbReference type="InterPro" id="IPR003616">
    <property type="entry name" value="Post-SET_dom"/>
</dbReference>
<dbReference type="EMBL" id="SDMP01000008">
    <property type="protein sequence ID" value="RYR44122.1"/>
    <property type="molecule type" value="Genomic_DNA"/>
</dbReference>
<feature type="compositionally biased region" description="Pro residues" evidence="10">
    <location>
        <begin position="64"/>
        <end position="84"/>
    </location>
</feature>
<feature type="domain" description="SET" evidence="11">
    <location>
        <begin position="620"/>
        <end position="766"/>
    </location>
</feature>
<dbReference type="AlphaFoldDB" id="A0A445BZS5"/>
<dbReference type="GO" id="GO:0008270">
    <property type="term" value="F:zinc ion binding"/>
    <property type="evidence" value="ECO:0007669"/>
    <property type="project" value="InterPro"/>
</dbReference>
<evidence type="ECO:0000256" key="6">
    <source>
        <dbReference type="ARBA" id="ARBA00022853"/>
    </source>
</evidence>
<keyword evidence="3" id="KW-0489">Methyltransferase</keyword>
<gene>
    <name evidence="15" type="ORF">Ahy_A08g040506</name>
</gene>
<evidence type="ECO:0000256" key="9">
    <source>
        <dbReference type="PROSITE-ProRule" id="PRU00358"/>
    </source>
</evidence>
<dbReference type="PROSITE" id="PS50280">
    <property type="entry name" value="SET"/>
    <property type="match status" value="1"/>
</dbReference>
<dbReference type="PANTHER" id="PTHR45660">
    <property type="entry name" value="HISTONE-LYSINE N-METHYLTRANSFERASE SETMAR"/>
    <property type="match status" value="1"/>
</dbReference>
<evidence type="ECO:0000256" key="8">
    <source>
        <dbReference type="ARBA" id="ARBA00023328"/>
    </source>
</evidence>
<keyword evidence="8" id="KW-0137">Centromere</keyword>
<evidence type="ECO:0008006" key="17">
    <source>
        <dbReference type="Google" id="ProtNLM"/>
    </source>
</evidence>
<sequence>MEEGLCQNSSDSGYKLGIVDVKPLRSLAPVFPESTLGSTSAQPPYGFSPFLPVGVNQESRASPAPTPAPVPAPAPAPVPAPAPAPVRSFRSSVVEEEAPRGADGDGSSSMEGLSGAANDRNHAAPDMCGSKPPPGSIPAPVPLRSFRSPLDEEETLHGGNGDGSSSVDGLNGVVNDQNCMAPHMRGCKSSNTSIPAPTPLRVYRSPLVEEVNLRGPNADAGSSFEGFNGVANAQKRSEPNSQGTKSSQKRSRVNQDSDFVLSSSISLSPEKRSDADRETVNFVLMTFDALRRRLLQLEEAKELNTTGVIKRADLRASNTMTLRGVRTNLRRRIGVVPGIEIGDIFYLRMELCLVGLHGQTMSGIDYATMKCESQEEPLALSIVSSGEYDDDTEDNDILVYSGQGDFHKKDKNATDQKLQRGNLALDKSSQRHNEVRVIRGLKDATNKSTKIYVYDGLYKIQDSWIERGKSGGGIFKYKFVRLPEQPSAFAVWKSVQKWKEGTLSRSGLIIKDLSSGIESIPVSLVNEVDNAKGPGFFTYVHSLKNPKPFGSIMSSHGCNCNKACVPGDLSCSCIQRNVGDFPYIANGFLVSRKPLVHECGSMCRCLPNCKNRVSQSGLKHYMEVFKTMDRGWGLRSLDPIRAGTFICEYAGEVVDRAKLSVNGREGDNEYIFDTSRIFKPFKWNYEPSLLEDGASSDGNEDYDIQSHLIISAKDFGNVARFMNHSCSPNVFWQPVVYHENNQSFLHIAFFALRHIPPMTELTYDYGVTRSGHAEGSSSSKGRKKCFCGSPKCYGSFG</sequence>
<dbReference type="InterPro" id="IPR046341">
    <property type="entry name" value="SET_dom_sf"/>
</dbReference>
<dbReference type="GO" id="GO:0005634">
    <property type="term" value="C:nucleus"/>
    <property type="evidence" value="ECO:0007669"/>
    <property type="project" value="UniProtKB-SubCell"/>
</dbReference>
<evidence type="ECO:0000256" key="1">
    <source>
        <dbReference type="ARBA" id="ARBA00004584"/>
    </source>
</evidence>
<feature type="region of interest" description="Disordered" evidence="10">
    <location>
        <begin position="233"/>
        <end position="256"/>
    </location>
</feature>
<dbReference type="InterPro" id="IPR003105">
    <property type="entry name" value="SRA_YDG"/>
</dbReference>
<keyword evidence="6" id="KW-0156">Chromatin regulator</keyword>
<protein>
    <recommendedName>
        <fullName evidence="17">Histone-lysine N-methyltransferase</fullName>
    </recommendedName>
</protein>
<keyword evidence="16" id="KW-1185">Reference proteome</keyword>
<dbReference type="Gene3D" id="2.30.280.10">
    <property type="entry name" value="SRA-YDG"/>
    <property type="match status" value="1"/>
</dbReference>
<dbReference type="InterPro" id="IPR015947">
    <property type="entry name" value="PUA-like_sf"/>
</dbReference>
<evidence type="ECO:0000256" key="7">
    <source>
        <dbReference type="ARBA" id="ARBA00023242"/>
    </source>
</evidence>
<evidence type="ECO:0000259" key="11">
    <source>
        <dbReference type="PROSITE" id="PS50280"/>
    </source>
</evidence>
<keyword evidence="4" id="KW-0808">Transferase</keyword>
<keyword evidence="7 9" id="KW-0539">Nucleus</keyword>
<accession>A0A445BZS5</accession>
<dbReference type="PROSITE" id="PS50867">
    <property type="entry name" value="PRE_SET"/>
    <property type="match status" value="1"/>
</dbReference>
<dbReference type="SMART" id="SM00466">
    <property type="entry name" value="SRA"/>
    <property type="match status" value="1"/>
</dbReference>
<evidence type="ECO:0000313" key="15">
    <source>
        <dbReference type="EMBL" id="RYR44122.1"/>
    </source>
</evidence>
<evidence type="ECO:0000259" key="12">
    <source>
        <dbReference type="PROSITE" id="PS50867"/>
    </source>
</evidence>
<dbReference type="SMR" id="A0A445BZS5"/>
<organism evidence="15 16">
    <name type="scientific">Arachis hypogaea</name>
    <name type="common">Peanut</name>
    <dbReference type="NCBI Taxonomy" id="3818"/>
    <lineage>
        <taxon>Eukaryota</taxon>
        <taxon>Viridiplantae</taxon>
        <taxon>Streptophyta</taxon>
        <taxon>Embryophyta</taxon>
        <taxon>Tracheophyta</taxon>
        <taxon>Spermatophyta</taxon>
        <taxon>Magnoliopsida</taxon>
        <taxon>eudicotyledons</taxon>
        <taxon>Gunneridae</taxon>
        <taxon>Pentapetalae</taxon>
        <taxon>rosids</taxon>
        <taxon>fabids</taxon>
        <taxon>Fabales</taxon>
        <taxon>Fabaceae</taxon>
        <taxon>Papilionoideae</taxon>
        <taxon>50 kb inversion clade</taxon>
        <taxon>dalbergioids sensu lato</taxon>
        <taxon>Dalbergieae</taxon>
        <taxon>Pterocarpus clade</taxon>
        <taxon>Arachis</taxon>
    </lineage>
</organism>
<dbReference type="PROSITE" id="PS50868">
    <property type="entry name" value="POST_SET"/>
    <property type="match status" value="1"/>
</dbReference>
<keyword evidence="2" id="KW-0158">Chromosome</keyword>
<feature type="compositionally biased region" description="Pro residues" evidence="10">
    <location>
        <begin position="131"/>
        <end position="141"/>
    </location>
</feature>
<dbReference type="Proteomes" id="UP000289738">
    <property type="component" value="Chromosome A08"/>
</dbReference>
<dbReference type="PROSITE" id="PS51015">
    <property type="entry name" value="YDG"/>
    <property type="match status" value="1"/>
</dbReference>
<feature type="domain" description="Pre-SET" evidence="12">
    <location>
        <begin position="556"/>
        <end position="617"/>
    </location>
</feature>
<keyword evidence="5" id="KW-0949">S-adenosyl-L-methionine</keyword>
<dbReference type="SUPFAM" id="SSF88697">
    <property type="entry name" value="PUA domain-like"/>
    <property type="match status" value="1"/>
</dbReference>
<dbReference type="Gene3D" id="2.170.270.10">
    <property type="entry name" value="SET domain"/>
    <property type="match status" value="1"/>
</dbReference>
<evidence type="ECO:0000256" key="5">
    <source>
        <dbReference type="ARBA" id="ARBA00022691"/>
    </source>
</evidence>
<evidence type="ECO:0000313" key="16">
    <source>
        <dbReference type="Proteomes" id="UP000289738"/>
    </source>
</evidence>
<dbReference type="Pfam" id="PF05033">
    <property type="entry name" value="Pre-SET"/>
    <property type="match status" value="1"/>
</dbReference>
<evidence type="ECO:0000256" key="3">
    <source>
        <dbReference type="ARBA" id="ARBA00022603"/>
    </source>
</evidence>
<dbReference type="InterPro" id="IPR036987">
    <property type="entry name" value="SRA-YDG_sf"/>
</dbReference>
<feature type="region of interest" description="Disordered" evidence="10">
    <location>
        <begin position="152"/>
        <end position="171"/>
    </location>
</feature>
<dbReference type="GO" id="GO:0042054">
    <property type="term" value="F:histone methyltransferase activity"/>
    <property type="evidence" value="ECO:0007669"/>
    <property type="project" value="InterPro"/>
</dbReference>
<evidence type="ECO:0000256" key="10">
    <source>
        <dbReference type="SAM" id="MobiDB-lite"/>
    </source>
</evidence>
<proteinExistence type="predicted"/>
<feature type="region of interest" description="Disordered" evidence="10">
    <location>
        <begin position="56"/>
        <end position="145"/>
    </location>
</feature>
<dbReference type="SMART" id="SM00317">
    <property type="entry name" value="SET"/>
    <property type="match status" value="1"/>
</dbReference>
<reference evidence="15 16" key="1">
    <citation type="submission" date="2019-01" db="EMBL/GenBank/DDBJ databases">
        <title>Sequencing of cultivated peanut Arachis hypogaea provides insights into genome evolution and oil improvement.</title>
        <authorList>
            <person name="Chen X."/>
        </authorList>
    </citation>
    <scope>NUCLEOTIDE SEQUENCE [LARGE SCALE GENOMIC DNA]</scope>
    <source>
        <strain evidence="16">cv. Fuhuasheng</strain>
        <tissue evidence="15">Leaves</tissue>
    </source>
</reference>
<dbReference type="Pfam" id="PF00856">
    <property type="entry name" value="SET"/>
    <property type="match status" value="1"/>
</dbReference>